<evidence type="ECO:0000259" key="9">
    <source>
        <dbReference type="PROSITE" id="PS51918"/>
    </source>
</evidence>
<keyword evidence="7" id="KW-0411">Iron-sulfur</keyword>
<keyword evidence="3" id="KW-0808">Transferase</keyword>
<organism evidence="10 11">
    <name type="scientific">Kuenenia stuttgartiensis</name>
    <dbReference type="NCBI Taxonomy" id="174633"/>
    <lineage>
        <taxon>Bacteria</taxon>
        <taxon>Pseudomonadati</taxon>
        <taxon>Planctomycetota</taxon>
        <taxon>Candidatus Brocadiia</taxon>
        <taxon>Candidatus Brocadiales</taxon>
        <taxon>Candidatus Brocadiaceae</taxon>
        <taxon>Candidatus Kuenenia</taxon>
    </lineage>
</organism>
<dbReference type="GO" id="GO:0003824">
    <property type="term" value="F:catalytic activity"/>
    <property type="evidence" value="ECO:0007669"/>
    <property type="project" value="InterPro"/>
</dbReference>
<dbReference type="GO" id="GO:0046872">
    <property type="term" value="F:metal ion binding"/>
    <property type="evidence" value="ECO:0007669"/>
    <property type="project" value="UniProtKB-KW"/>
</dbReference>
<dbReference type="RefSeq" id="WP_099326623.1">
    <property type="nucleotide sequence ID" value="NZ_LT934425.1"/>
</dbReference>
<comment type="cofactor">
    <cofactor evidence="1">
        <name>[4Fe-4S] cluster</name>
        <dbReference type="ChEBI" id="CHEBI:49883"/>
    </cofactor>
</comment>
<reference evidence="11" key="1">
    <citation type="submission" date="2017-10" db="EMBL/GenBank/DDBJ databases">
        <authorList>
            <person name="Frank J."/>
        </authorList>
    </citation>
    <scope>NUCLEOTIDE SEQUENCE [LARGE SCALE GENOMIC DNA]</scope>
</reference>
<keyword evidence="5" id="KW-0479">Metal-binding</keyword>
<dbReference type="SMART" id="SM00729">
    <property type="entry name" value="Elp3"/>
    <property type="match status" value="1"/>
</dbReference>
<keyword evidence="6" id="KW-0408">Iron</keyword>
<keyword evidence="11" id="KW-1185">Reference proteome</keyword>
<protein>
    <submittedName>
        <fullName evidence="10">Uncharacterized protein</fullName>
    </submittedName>
</protein>
<dbReference type="InterPro" id="IPR058240">
    <property type="entry name" value="rSAM_sf"/>
</dbReference>
<dbReference type="OrthoDB" id="226469at2"/>
<dbReference type="PANTHER" id="PTHR43409">
    <property type="entry name" value="ANAEROBIC MAGNESIUM-PROTOPORPHYRIN IX MONOMETHYL ESTER CYCLASE-RELATED"/>
    <property type="match status" value="1"/>
</dbReference>
<dbReference type="AlphaFoldDB" id="A0A2C9CKE1"/>
<dbReference type="SFLD" id="SFLDG01123">
    <property type="entry name" value="methyltransferase_(Class_B)"/>
    <property type="match status" value="1"/>
</dbReference>
<evidence type="ECO:0000313" key="10">
    <source>
        <dbReference type="EMBL" id="SOH06121.1"/>
    </source>
</evidence>
<evidence type="ECO:0000256" key="5">
    <source>
        <dbReference type="ARBA" id="ARBA00022723"/>
    </source>
</evidence>
<dbReference type="InterPro" id="IPR051198">
    <property type="entry name" value="BchE-like"/>
</dbReference>
<dbReference type="EMBL" id="LT934425">
    <property type="protein sequence ID" value="SOH06121.1"/>
    <property type="molecule type" value="Genomic_DNA"/>
</dbReference>
<dbReference type="SUPFAM" id="SSF102114">
    <property type="entry name" value="Radical SAM enzymes"/>
    <property type="match status" value="1"/>
</dbReference>
<accession>A0A2C9CKE1</accession>
<dbReference type="KEGG" id="kst:KSMBR1_3648"/>
<sequence length="493" mass="56480">MKKLVLINPHPMGNVGEENVSVLNQMPVNLGYLKVLTPGNWQVDIIDETQEYAIDENTGDITFGGADLVGITSVSYQADRAYKIATACRKRGIPVIMGGIHATSNPDEAAKYVDSVVIREGITLWSTIIDDFEKGRLRKRYDGGLTPMEIYCNLSPDRKFLKDKYKYRYSGIITTAGCPFACEFCSVPQFQGQKYRERPVDDILNEFESIKGQYRGLILTDENFYGHSKKSNERVRTLFKGMVERGIYQNWFGFTSLNIYKDDETLEYMAKSGCVGVLIGIESIEEESLKSMNKNVNLKISVENYYEAIANIRKHGLAVWGTMVFGNDADTSGTFERVADFILDSHIDIMTCGILCPFINTPLYHRLNRENRLFRTHFPEDWKYYTSHHLTYVLKKLTLDEMIEGFQYLYDRIFATEVLRKRFHRAKDELNNNMNAAMFAFRVNLDWQNVYQHLIQNLKDLQTSGDYEAALKCYVDTDKQGKGKKLASIEAAP</sequence>
<dbReference type="InterPro" id="IPR006158">
    <property type="entry name" value="Cobalamin-bd"/>
</dbReference>
<evidence type="ECO:0000256" key="2">
    <source>
        <dbReference type="ARBA" id="ARBA00022603"/>
    </source>
</evidence>
<dbReference type="InterPro" id="IPR025274">
    <property type="entry name" value="DUF4070"/>
</dbReference>
<feature type="domain" description="Radical SAM core" evidence="9">
    <location>
        <begin position="163"/>
        <end position="395"/>
    </location>
</feature>
<dbReference type="InterPro" id="IPR006638">
    <property type="entry name" value="Elp3/MiaA/NifB-like_rSAM"/>
</dbReference>
<dbReference type="Gene3D" id="3.40.50.280">
    <property type="entry name" value="Cobalamin-binding domain"/>
    <property type="match status" value="1"/>
</dbReference>
<keyword evidence="4" id="KW-0949">S-adenosyl-L-methionine</keyword>
<dbReference type="SFLD" id="SFLDG01082">
    <property type="entry name" value="B12-binding_domain_containing"/>
    <property type="match status" value="1"/>
</dbReference>
<feature type="domain" description="B12-binding" evidence="8">
    <location>
        <begin position="8"/>
        <end position="139"/>
    </location>
</feature>
<proteinExistence type="predicted"/>
<dbReference type="Proteomes" id="UP000221734">
    <property type="component" value="Chromosome Kuenenia_stuttgartiensis_MBR1"/>
</dbReference>
<dbReference type="PANTHER" id="PTHR43409:SF7">
    <property type="entry name" value="BLL1977 PROTEIN"/>
    <property type="match status" value="1"/>
</dbReference>
<evidence type="ECO:0000256" key="1">
    <source>
        <dbReference type="ARBA" id="ARBA00001966"/>
    </source>
</evidence>
<name>A0A2C9CKE1_KUEST</name>
<evidence type="ECO:0000256" key="6">
    <source>
        <dbReference type="ARBA" id="ARBA00023004"/>
    </source>
</evidence>
<dbReference type="InterPro" id="IPR007197">
    <property type="entry name" value="rSAM"/>
</dbReference>
<keyword evidence="2" id="KW-0489">Methyltransferase</keyword>
<dbReference type="Pfam" id="PF13282">
    <property type="entry name" value="DUF4070"/>
    <property type="match status" value="1"/>
</dbReference>
<dbReference type="GO" id="GO:0051539">
    <property type="term" value="F:4 iron, 4 sulfur cluster binding"/>
    <property type="evidence" value="ECO:0007669"/>
    <property type="project" value="UniProtKB-KW"/>
</dbReference>
<dbReference type="GO" id="GO:0005829">
    <property type="term" value="C:cytosol"/>
    <property type="evidence" value="ECO:0007669"/>
    <property type="project" value="TreeGrafter"/>
</dbReference>
<dbReference type="CDD" id="cd01335">
    <property type="entry name" value="Radical_SAM"/>
    <property type="match status" value="1"/>
</dbReference>
<dbReference type="PROSITE" id="PS51918">
    <property type="entry name" value="RADICAL_SAM"/>
    <property type="match status" value="1"/>
</dbReference>
<dbReference type="Pfam" id="PF04055">
    <property type="entry name" value="Radical_SAM"/>
    <property type="match status" value="1"/>
</dbReference>
<dbReference type="InterPro" id="IPR023404">
    <property type="entry name" value="rSAM_horseshoe"/>
</dbReference>
<dbReference type="SFLD" id="SFLDF00415">
    <property type="entry name" value="ladderane_biosynthesis"/>
    <property type="match status" value="1"/>
</dbReference>
<dbReference type="PROSITE" id="PS51332">
    <property type="entry name" value="B12_BINDING"/>
    <property type="match status" value="1"/>
</dbReference>
<dbReference type="InterPro" id="IPR034466">
    <property type="entry name" value="Methyltransferase_Class_B"/>
</dbReference>
<evidence type="ECO:0000259" key="8">
    <source>
        <dbReference type="PROSITE" id="PS51332"/>
    </source>
</evidence>
<gene>
    <name evidence="10" type="ORF">KSMBR1_3648</name>
</gene>
<evidence type="ECO:0000256" key="4">
    <source>
        <dbReference type="ARBA" id="ARBA00022691"/>
    </source>
</evidence>
<dbReference type="SFLD" id="SFLDS00029">
    <property type="entry name" value="Radical_SAM"/>
    <property type="match status" value="1"/>
</dbReference>
<dbReference type="Gene3D" id="3.80.30.20">
    <property type="entry name" value="tm_1862 like domain"/>
    <property type="match status" value="1"/>
</dbReference>
<evidence type="ECO:0000256" key="3">
    <source>
        <dbReference type="ARBA" id="ARBA00022679"/>
    </source>
</evidence>
<evidence type="ECO:0000256" key="7">
    <source>
        <dbReference type="ARBA" id="ARBA00023014"/>
    </source>
</evidence>
<evidence type="ECO:0000313" key="11">
    <source>
        <dbReference type="Proteomes" id="UP000221734"/>
    </source>
</evidence>
<dbReference type="GO" id="GO:0031419">
    <property type="term" value="F:cobalamin binding"/>
    <property type="evidence" value="ECO:0007669"/>
    <property type="project" value="InterPro"/>
</dbReference>